<dbReference type="InterPro" id="IPR003807">
    <property type="entry name" value="DUF202"/>
</dbReference>
<gene>
    <name evidence="8" type="ORF">HDU87_000963</name>
</gene>
<feature type="domain" description="DUF202" evidence="7">
    <location>
        <begin position="69"/>
        <end position="127"/>
    </location>
</feature>
<dbReference type="Proteomes" id="UP001212152">
    <property type="component" value="Unassembled WGS sequence"/>
</dbReference>
<dbReference type="PANTHER" id="PTHR46140">
    <property type="entry name" value="VACUOLAR TRANSPORTER CHAPERONE 1-RELATED"/>
    <property type="match status" value="1"/>
</dbReference>
<keyword evidence="9" id="KW-1185">Reference proteome</keyword>
<feature type="transmembrane region" description="Helical" evidence="6">
    <location>
        <begin position="103"/>
        <end position="121"/>
    </location>
</feature>
<evidence type="ECO:0000259" key="7">
    <source>
        <dbReference type="Pfam" id="PF02656"/>
    </source>
</evidence>
<dbReference type="InterPro" id="IPR051572">
    <property type="entry name" value="VTC_Complex_Subunit"/>
</dbReference>
<evidence type="ECO:0000256" key="2">
    <source>
        <dbReference type="ARBA" id="ARBA00022692"/>
    </source>
</evidence>
<feature type="region of interest" description="Disordered" evidence="5">
    <location>
        <begin position="1"/>
        <end position="23"/>
    </location>
</feature>
<organism evidence="8 9">
    <name type="scientific">Geranomyces variabilis</name>
    <dbReference type="NCBI Taxonomy" id="109894"/>
    <lineage>
        <taxon>Eukaryota</taxon>
        <taxon>Fungi</taxon>
        <taxon>Fungi incertae sedis</taxon>
        <taxon>Chytridiomycota</taxon>
        <taxon>Chytridiomycota incertae sedis</taxon>
        <taxon>Chytridiomycetes</taxon>
        <taxon>Spizellomycetales</taxon>
        <taxon>Powellomycetaceae</taxon>
        <taxon>Geranomyces</taxon>
    </lineage>
</organism>
<evidence type="ECO:0000256" key="5">
    <source>
        <dbReference type="SAM" id="MobiDB-lite"/>
    </source>
</evidence>
<accession>A0AAD5TC12</accession>
<dbReference type="GO" id="GO:0012505">
    <property type="term" value="C:endomembrane system"/>
    <property type="evidence" value="ECO:0007669"/>
    <property type="project" value="UniProtKB-SubCell"/>
</dbReference>
<dbReference type="PANTHER" id="PTHR46140:SF1">
    <property type="entry name" value="VACUOLAR TRANSPORTER CHAPERONE COMPLEX SUBUNIT 4-RELATED"/>
    <property type="match status" value="1"/>
</dbReference>
<evidence type="ECO:0000256" key="6">
    <source>
        <dbReference type="SAM" id="Phobius"/>
    </source>
</evidence>
<sequence length="170" mass="18370">MIQPPQREYDNSPTPVSESDAGSDYPVYSTAGFFSFLDSWKPSGERGRQGPMRAPVAVGGTTPPNPKGFFANERTFLSWMNLCVIIGGLAVGLLNFGDRSGQVAGLIFGLISIVVMFYALIQFWSRAEKLQEKEKGTRFEDITGAVALVAVVFLGVGINFGLRFMSGSSS</sequence>
<dbReference type="AlphaFoldDB" id="A0AAD5TC12"/>
<evidence type="ECO:0000256" key="4">
    <source>
        <dbReference type="ARBA" id="ARBA00023136"/>
    </source>
</evidence>
<feature type="transmembrane region" description="Helical" evidence="6">
    <location>
        <begin position="76"/>
        <end position="97"/>
    </location>
</feature>
<protein>
    <recommendedName>
        <fullName evidence="7">DUF202 domain-containing protein</fullName>
    </recommendedName>
</protein>
<keyword evidence="3 6" id="KW-1133">Transmembrane helix</keyword>
<feature type="transmembrane region" description="Helical" evidence="6">
    <location>
        <begin position="142"/>
        <end position="162"/>
    </location>
</feature>
<name>A0AAD5TC12_9FUNG</name>
<evidence type="ECO:0000256" key="3">
    <source>
        <dbReference type="ARBA" id="ARBA00022989"/>
    </source>
</evidence>
<dbReference type="EMBL" id="JADGJQ010000117">
    <property type="protein sequence ID" value="KAJ3168718.1"/>
    <property type="molecule type" value="Genomic_DNA"/>
</dbReference>
<comment type="subcellular location">
    <subcellularLocation>
        <location evidence="1">Endomembrane system</location>
        <topology evidence="1">Multi-pass membrane protein</topology>
    </subcellularLocation>
</comment>
<evidence type="ECO:0000313" key="9">
    <source>
        <dbReference type="Proteomes" id="UP001212152"/>
    </source>
</evidence>
<reference evidence="8" key="1">
    <citation type="submission" date="2020-05" db="EMBL/GenBank/DDBJ databases">
        <title>Phylogenomic resolution of chytrid fungi.</title>
        <authorList>
            <person name="Stajich J.E."/>
            <person name="Amses K."/>
            <person name="Simmons R."/>
            <person name="Seto K."/>
            <person name="Myers J."/>
            <person name="Bonds A."/>
            <person name="Quandt C.A."/>
            <person name="Barry K."/>
            <person name="Liu P."/>
            <person name="Grigoriev I."/>
            <person name="Longcore J.E."/>
            <person name="James T.Y."/>
        </authorList>
    </citation>
    <scope>NUCLEOTIDE SEQUENCE</scope>
    <source>
        <strain evidence="8">JEL0379</strain>
    </source>
</reference>
<keyword evidence="4 6" id="KW-0472">Membrane</keyword>
<keyword evidence="2 6" id="KW-0812">Transmembrane</keyword>
<evidence type="ECO:0000256" key="1">
    <source>
        <dbReference type="ARBA" id="ARBA00004127"/>
    </source>
</evidence>
<comment type="caution">
    <text evidence="8">The sequence shown here is derived from an EMBL/GenBank/DDBJ whole genome shotgun (WGS) entry which is preliminary data.</text>
</comment>
<proteinExistence type="predicted"/>
<evidence type="ECO:0000313" key="8">
    <source>
        <dbReference type="EMBL" id="KAJ3168718.1"/>
    </source>
</evidence>
<dbReference type="Pfam" id="PF02656">
    <property type="entry name" value="DUF202"/>
    <property type="match status" value="1"/>
</dbReference>